<proteinExistence type="predicted"/>
<sequence>MRDCIKTVLKLFLIGLITTGVRIVGQLLIPAGTQTVLAPSSFAQNGTMPLAFTLYGIFAYSVFAAMFLLIRERMDGNRLWQGISYSLACCAVWVTYLWEPLPHVAAMDRITYPIADSLALIVMGLFLGRMFGKERAKAEKRPRTYGIFPMLGITAAFLVGRLFLYFAADIYASFAEQPLETLLWCLITGWAVACVMAWMSRFVAGGRIKRAVLLGGVLFGVDLLLFNFFMPLVFAADVPDLLLRTLTDAVSVTVGCLFLPGREEMHACYSKSR</sequence>
<keyword evidence="1" id="KW-1133">Transmembrane helix</keyword>
<evidence type="ECO:0000313" key="2">
    <source>
        <dbReference type="EMBL" id="HJC15886.1"/>
    </source>
</evidence>
<dbReference type="EMBL" id="DWWU01000036">
    <property type="protein sequence ID" value="HJC15886.1"/>
    <property type="molecule type" value="Genomic_DNA"/>
</dbReference>
<keyword evidence="1" id="KW-0812">Transmembrane</keyword>
<feature type="transmembrane region" description="Helical" evidence="1">
    <location>
        <begin position="82"/>
        <end position="98"/>
    </location>
</feature>
<reference evidence="2" key="1">
    <citation type="journal article" date="2021" name="PeerJ">
        <title>Extensive microbial diversity within the chicken gut microbiome revealed by metagenomics and culture.</title>
        <authorList>
            <person name="Gilroy R."/>
            <person name="Ravi A."/>
            <person name="Getino M."/>
            <person name="Pursley I."/>
            <person name="Horton D.L."/>
            <person name="Alikhan N.F."/>
            <person name="Baker D."/>
            <person name="Gharbi K."/>
            <person name="Hall N."/>
            <person name="Watson M."/>
            <person name="Adriaenssens E.M."/>
            <person name="Foster-Nyarko E."/>
            <person name="Jarju S."/>
            <person name="Secka A."/>
            <person name="Antonio M."/>
            <person name="Oren A."/>
            <person name="Chaudhuri R.R."/>
            <person name="La Ragione R."/>
            <person name="Hildebrand F."/>
            <person name="Pallen M.J."/>
        </authorList>
    </citation>
    <scope>NUCLEOTIDE SEQUENCE</scope>
    <source>
        <strain evidence="2">CHK185-5351</strain>
    </source>
</reference>
<feature type="transmembrane region" description="Helical" evidence="1">
    <location>
        <begin position="110"/>
        <end position="132"/>
    </location>
</feature>
<accession>A0A9D2ND67</accession>
<comment type="caution">
    <text evidence="2">The sequence shown here is derived from an EMBL/GenBank/DDBJ whole genome shotgun (WGS) entry which is preliminary data.</text>
</comment>
<evidence type="ECO:0000256" key="1">
    <source>
        <dbReference type="SAM" id="Phobius"/>
    </source>
</evidence>
<feature type="transmembrane region" description="Helical" evidence="1">
    <location>
        <begin position="7"/>
        <end position="29"/>
    </location>
</feature>
<dbReference type="AlphaFoldDB" id="A0A9D2ND67"/>
<gene>
    <name evidence="2" type="ORF">H9705_08710</name>
</gene>
<evidence type="ECO:0000313" key="3">
    <source>
        <dbReference type="Proteomes" id="UP000823849"/>
    </source>
</evidence>
<name>A0A9D2ND67_9FIRM</name>
<reference evidence="2" key="2">
    <citation type="submission" date="2021-04" db="EMBL/GenBank/DDBJ databases">
        <authorList>
            <person name="Gilroy R."/>
        </authorList>
    </citation>
    <scope>NUCLEOTIDE SEQUENCE</scope>
    <source>
        <strain evidence="2">CHK185-5351</strain>
    </source>
</reference>
<keyword evidence="1" id="KW-0472">Membrane</keyword>
<feature type="transmembrane region" description="Helical" evidence="1">
    <location>
        <begin position="211"/>
        <end position="235"/>
    </location>
</feature>
<feature type="transmembrane region" description="Helical" evidence="1">
    <location>
        <begin position="144"/>
        <end position="166"/>
    </location>
</feature>
<organism evidence="2 3">
    <name type="scientific">Candidatus Fusicatenibacter intestinigallinarum</name>
    <dbReference type="NCBI Taxonomy" id="2838598"/>
    <lineage>
        <taxon>Bacteria</taxon>
        <taxon>Bacillati</taxon>
        <taxon>Bacillota</taxon>
        <taxon>Clostridia</taxon>
        <taxon>Lachnospirales</taxon>
        <taxon>Lachnospiraceae</taxon>
        <taxon>Fusicatenibacter</taxon>
    </lineage>
</organism>
<feature type="transmembrane region" description="Helical" evidence="1">
    <location>
        <begin position="181"/>
        <end position="199"/>
    </location>
</feature>
<feature type="transmembrane region" description="Helical" evidence="1">
    <location>
        <begin position="49"/>
        <end position="70"/>
    </location>
</feature>
<dbReference type="Proteomes" id="UP000823849">
    <property type="component" value="Unassembled WGS sequence"/>
</dbReference>
<protein>
    <submittedName>
        <fullName evidence="2">Uncharacterized protein</fullName>
    </submittedName>
</protein>